<comment type="similarity">
    <text evidence="9">Belongs to the G-protein coupled receptor 1 family.</text>
</comment>
<evidence type="ECO:0000313" key="13">
    <source>
        <dbReference type="EMBL" id="CAG5121395.1"/>
    </source>
</evidence>
<evidence type="ECO:0000256" key="4">
    <source>
        <dbReference type="ARBA" id="ARBA00022989"/>
    </source>
</evidence>
<accession>A0A8S3Z0C7</accession>
<feature type="region of interest" description="Disordered" evidence="10">
    <location>
        <begin position="496"/>
        <end position="520"/>
    </location>
</feature>
<dbReference type="PANTHER" id="PTHR24230:SF158">
    <property type="entry name" value="G-PROTEIN COUPLED RECEPTORS FAMILY 1 PROFILE DOMAIN-CONTAINING PROTEIN"/>
    <property type="match status" value="1"/>
</dbReference>
<sequence>MQPIADQKFFNQTLPNANSTKYSLKLGMGSLTNSTTSEIRWNTTLLTALNDDMFRRLAPAVAFLVATMVVGAVGNIIVCYIFCRKLRPSSQNFLLLSLGSFDLASCCIGIPSEIFDIRHYYMYESLIGCKTMRFLTTLPNLASVLMLLVIAADRYRKICKPLHHQMHRCHVKISLVIIVVFASLFSTPTLFIYGHRILPTPIPGEFGYDCSISETHRSQQYHVMYEGLFCALFIVCTVALVLIYVKIWRETKRHIKYMKTHAMFGSGFLGDKYNASSGTSDENISDSRRNSEATSMNSVGVQRCFICVRGKTRKKCVQLVDVDASKSVVTPVIKLNSPQMGRANSVVPESYSSVLKIKHKTADVSTPSEVFELGLANKKENVSLGWFPNSDNDIQCGVPEGINNEEEERQIYDATDDDDPFLGDIKQRKKSESLSNSFENRAEDHRKSDTKPGSRRPKSCIYSLEPQCNSQDTDKQSSKFSDTKHNKSFQLCLYSKERNNDNEDDRQSILSDNNEVDDIPGSVLHSMETNSKVRDVPQAITPTDPVCQDHRCNNLREKTQRNIEQYSLSRQDSYSSQSCSDNESVELDNFQSKRVSFSRDLDDCDYSPPVIDVLEVSETNCLKLQRSRSDQSLLSAKRSKKALRSTRMTILAFAITLGFIISYLPYLILALLRSVVANFGHEFDDVSLNVYNIFLRSYFANNVINVFVYSFMHLEFRTQLSHLWKRLTRSGPGDRNCHISGRV</sequence>
<dbReference type="Proteomes" id="UP000678393">
    <property type="component" value="Unassembled WGS sequence"/>
</dbReference>
<dbReference type="GO" id="GO:0005886">
    <property type="term" value="C:plasma membrane"/>
    <property type="evidence" value="ECO:0007669"/>
    <property type="project" value="UniProtKB-SubCell"/>
</dbReference>
<name>A0A8S3Z0C7_9EUPU</name>
<evidence type="ECO:0000256" key="1">
    <source>
        <dbReference type="ARBA" id="ARBA00004651"/>
    </source>
</evidence>
<protein>
    <recommendedName>
        <fullName evidence="12">G-protein coupled receptors family 1 profile domain-containing protein</fullName>
    </recommendedName>
</protein>
<evidence type="ECO:0000256" key="8">
    <source>
        <dbReference type="ARBA" id="ARBA00023224"/>
    </source>
</evidence>
<gene>
    <name evidence="13" type="ORF">CUNI_LOCUS6953</name>
</gene>
<dbReference type="InterPro" id="IPR000276">
    <property type="entry name" value="GPCR_Rhodpsn"/>
</dbReference>
<dbReference type="CDD" id="cd00637">
    <property type="entry name" value="7tm_classA_rhodopsin-like"/>
    <property type="match status" value="2"/>
</dbReference>
<keyword evidence="2" id="KW-1003">Cell membrane</keyword>
<evidence type="ECO:0000256" key="6">
    <source>
        <dbReference type="ARBA" id="ARBA00023136"/>
    </source>
</evidence>
<keyword evidence="14" id="KW-1185">Reference proteome</keyword>
<dbReference type="SUPFAM" id="SSF81321">
    <property type="entry name" value="Family A G protein-coupled receptor-like"/>
    <property type="match status" value="1"/>
</dbReference>
<evidence type="ECO:0000256" key="9">
    <source>
        <dbReference type="RuleBase" id="RU000688"/>
    </source>
</evidence>
<dbReference type="Gene3D" id="1.20.1070.10">
    <property type="entry name" value="Rhodopsin 7-helix transmembrane proteins"/>
    <property type="match status" value="2"/>
</dbReference>
<keyword evidence="3 9" id="KW-0812">Transmembrane</keyword>
<dbReference type="AlphaFoldDB" id="A0A8S3Z0C7"/>
<reference evidence="13" key="1">
    <citation type="submission" date="2021-04" db="EMBL/GenBank/DDBJ databases">
        <authorList>
            <consortium name="Molecular Ecology Group"/>
        </authorList>
    </citation>
    <scope>NUCLEOTIDE SEQUENCE</scope>
</reference>
<dbReference type="PANTHER" id="PTHR24230">
    <property type="entry name" value="G-PROTEIN COUPLED RECEPTOR"/>
    <property type="match status" value="1"/>
</dbReference>
<dbReference type="GO" id="GO:0008528">
    <property type="term" value="F:G protein-coupled peptide receptor activity"/>
    <property type="evidence" value="ECO:0007669"/>
    <property type="project" value="TreeGrafter"/>
</dbReference>
<feature type="transmembrane region" description="Helical" evidence="11">
    <location>
        <begin position="57"/>
        <end position="81"/>
    </location>
</feature>
<evidence type="ECO:0000256" key="7">
    <source>
        <dbReference type="ARBA" id="ARBA00023170"/>
    </source>
</evidence>
<feature type="transmembrane region" description="Helical" evidence="11">
    <location>
        <begin position="93"/>
        <end position="112"/>
    </location>
</feature>
<feature type="compositionally biased region" description="Basic and acidic residues" evidence="10">
    <location>
        <begin position="440"/>
        <end position="452"/>
    </location>
</feature>
<evidence type="ECO:0000256" key="5">
    <source>
        <dbReference type="ARBA" id="ARBA00023040"/>
    </source>
</evidence>
<organism evidence="13 14">
    <name type="scientific">Candidula unifasciata</name>
    <dbReference type="NCBI Taxonomy" id="100452"/>
    <lineage>
        <taxon>Eukaryota</taxon>
        <taxon>Metazoa</taxon>
        <taxon>Spiralia</taxon>
        <taxon>Lophotrochozoa</taxon>
        <taxon>Mollusca</taxon>
        <taxon>Gastropoda</taxon>
        <taxon>Heterobranchia</taxon>
        <taxon>Euthyneura</taxon>
        <taxon>Panpulmonata</taxon>
        <taxon>Eupulmonata</taxon>
        <taxon>Stylommatophora</taxon>
        <taxon>Helicina</taxon>
        <taxon>Helicoidea</taxon>
        <taxon>Geomitridae</taxon>
        <taxon>Candidula</taxon>
    </lineage>
</organism>
<feature type="transmembrane region" description="Helical" evidence="11">
    <location>
        <begin position="173"/>
        <end position="193"/>
    </location>
</feature>
<dbReference type="PRINTS" id="PR00237">
    <property type="entry name" value="GPCRRHODOPSN"/>
</dbReference>
<evidence type="ECO:0000256" key="2">
    <source>
        <dbReference type="ARBA" id="ARBA00022475"/>
    </source>
</evidence>
<keyword evidence="6 11" id="KW-0472">Membrane</keyword>
<dbReference type="GO" id="GO:0007218">
    <property type="term" value="P:neuropeptide signaling pathway"/>
    <property type="evidence" value="ECO:0007669"/>
    <property type="project" value="TreeGrafter"/>
</dbReference>
<dbReference type="EMBL" id="CAJHNH020001079">
    <property type="protein sequence ID" value="CAG5121395.1"/>
    <property type="molecule type" value="Genomic_DNA"/>
</dbReference>
<dbReference type="Pfam" id="PF00001">
    <property type="entry name" value="7tm_1"/>
    <property type="match status" value="1"/>
</dbReference>
<feature type="domain" description="G-protein coupled receptors family 1 profile" evidence="12">
    <location>
        <begin position="74"/>
        <end position="709"/>
    </location>
</feature>
<dbReference type="InterPro" id="IPR017452">
    <property type="entry name" value="GPCR_Rhodpsn_7TM"/>
</dbReference>
<keyword evidence="8 9" id="KW-0807">Transducer</keyword>
<feature type="compositionally biased region" description="Acidic residues" evidence="10">
    <location>
        <begin position="412"/>
        <end position="421"/>
    </location>
</feature>
<evidence type="ECO:0000256" key="11">
    <source>
        <dbReference type="SAM" id="Phobius"/>
    </source>
</evidence>
<comment type="subcellular location">
    <subcellularLocation>
        <location evidence="1">Cell membrane</location>
        <topology evidence="1">Multi-pass membrane protein</topology>
    </subcellularLocation>
</comment>
<comment type="caution">
    <text evidence="13">The sequence shown here is derived from an EMBL/GenBank/DDBJ whole genome shotgun (WGS) entry which is preliminary data.</text>
</comment>
<feature type="transmembrane region" description="Helical" evidence="11">
    <location>
        <begin position="648"/>
        <end position="673"/>
    </location>
</feature>
<feature type="compositionally biased region" description="Basic and acidic residues" evidence="10">
    <location>
        <begin position="472"/>
        <end position="482"/>
    </location>
</feature>
<dbReference type="PROSITE" id="PS00237">
    <property type="entry name" value="G_PROTEIN_RECEP_F1_1"/>
    <property type="match status" value="1"/>
</dbReference>
<feature type="transmembrane region" description="Helical" evidence="11">
    <location>
        <begin position="132"/>
        <end position="152"/>
    </location>
</feature>
<feature type="transmembrane region" description="Helical" evidence="11">
    <location>
        <begin position="223"/>
        <end position="245"/>
    </location>
</feature>
<keyword evidence="5 9" id="KW-0297">G-protein coupled receptor</keyword>
<dbReference type="PROSITE" id="PS50262">
    <property type="entry name" value="G_PROTEIN_RECEP_F1_2"/>
    <property type="match status" value="1"/>
</dbReference>
<feature type="region of interest" description="Disordered" evidence="10">
    <location>
        <begin position="412"/>
        <end position="482"/>
    </location>
</feature>
<feature type="compositionally biased region" description="Basic and acidic residues" evidence="10">
    <location>
        <begin position="496"/>
        <end position="507"/>
    </location>
</feature>
<keyword evidence="7 9" id="KW-0675">Receptor</keyword>
<proteinExistence type="inferred from homology"/>
<evidence type="ECO:0000313" key="14">
    <source>
        <dbReference type="Proteomes" id="UP000678393"/>
    </source>
</evidence>
<dbReference type="OrthoDB" id="6157309at2759"/>
<feature type="transmembrane region" description="Helical" evidence="11">
    <location>
        <begin position="693"/>
        <end position="712"/>
    </location>
</feature>
<evidence type="ECO:0000259" key="12">
    <source>
        <dbReference type="PROSITE" id="PS50262"/>
    </source>
</evidence>
<evidence type="ECO:0000256" key="10">
    <source>
        <dbReference type="SAM" id="MobiDB-lite"/>
    </source>
</evidence>
<keyword evidence="4 11" id="KW-1133">Transmembrane helix</keyword>
<evidence type="ECO:0000256" key="3">
    <source>
        <dbReference type="ARBA" id="ARBA00022692"/>
    </source>
</evidence>